<protein>
    <submittedName>
        <fullName evidence="2">PemK-like, MazF-like toxin of type II toxin-antitoxin system</fullName>
    </submittedName>
</protein>
<feature type="transmembrane region" description="Helical" evidence="1">
    <location>
        <begin position="16"/>
        <end position="34"/>
    </location>
</feature>
<evidence type="ECO:0000256" key="1">
    <source>
        <dbReference type="SAM" id="Phobius"/>
    </source>
</evidence>
<evidence type="ECO:0000313" key="2">
    <source>
        <dbReference type="EMBL" id="RPF27328.1"/>
    </source>
</evidence>
<proteinExistence type="predicted"/>
<dbReference type="SUPFAM" id="SSF50118">
    <property type="entry name" value="Cell growth inhibitor/plasmid maintenance toxic component"/>
    <property type="match status" value="1"/>
</dbReference>
<dbReference type="EMBL" id="RKRA01000001">
    <property type="protein sequence ID" value="RPF27328.1"/>
    <property type="molecule type" value="Genomic_DNA"/>
</dbReference>
<sequence>MAELEMLTGAVAEEPLLIIAVGALLAALLLARWVRHARPRPGEIWFAEVPFGDGGGSKDRPVLVLAVDGRRCTVARFTSQDRSARRDHLRVPAGVVGLRRASWVDLRSRDLPRSAFRRRAGVPGEGLVRWYAQVSAQLPPDVRRASN</sequence>
<dbReference type="Proteomes" id="UP000280726">
    <property type="component" value="Unassembled WGS sequence"/>
</dbReference>
<name>A0A3N4ZNQ1_9MICO</name>
<keyword evidence="1" id="KW-0812">Transmembrane</keyword>
<dbReference type="RefSeq" id="WP_123916789.1">
    <property type="nucleotide sequence ID" value="NZ_RKRA01000001.1"/>
</dbReference>
<dbReference type="Pfam" id="PF02452">
    <property type="entry name" value="PemK_toxin"/>
    <property type="match status" value="1"/>
</dbReference>
<keyword evidence="1" id="KW-1133">Transmembrane helix</keyword>
<keyword evidence="1" id="KW-0472">Membrane</keyword>
<gene>
    <name evidence="2" type="ORF">EDD32_1808</name>
</gene>
<reference evidence="2 3" key="1">
    <citation type="submission" date="2018-11" db="EMBL/GenBank/DDBJ databases">
        <title>Sequencing the genomes of 1000 actinobacteria strains.</title>
        <authorList>
            <person name="Klenk H.-P."/>
        </authorList>
    </citation>
    <scope>NUCLEOTIDE SEQUENCE [LARGE SCALE GENOMIC DNA]</scope>
    <source>
        <strain evidence="2 3">DSM 14418</strain>
    </source>
</reference>
<accession>A0A3N4ZNQ1</accession>
<dbReference type="GO" id="GO:0003677">
    <property type="term" value="F:DNA binding"/>
    <property type="evidence" value="ECO:0007669"/>
    <property type="project" value="InterPro"/>
</dbReference>
<dbReference type="InterPro" id="IPR003477">
    <property type="entry name" value="PemK-like"/>
</dbReference>
<evidence type="ECO:0000313" key="3">
    <source>
        <dbReference type="Proteomes" id="UP000280726"/>
    </source>
</evidence>
<dbReference type="OrthoDB" id="3295034at2"/>
<keyword evidence="3" id="KW-1185">Reference proteome</keyword>
<comment type="caution">
    <text evidence="2">The sequence shown here is derived from an EMBL/GenBank/DDBJ whole genome shotgun (WGS) entry which is preliminary data.</text>
</comment>
<organism evidence="2 3">
    <name type="scientific">Georgenia muralis</name>
    <dbReference type="NCBI Taxonomy" id="154117"/>
    <lineage>
        <taxon>Bacteria</taxon>
        <taxon>Bacillati</taxon>
        <taxon>Actinomycetota</taxon>
        <taxon>Actinomycetes</taxon>
        <taxon>Micrococcales</taxon>
        <taxon>Bogoriellaceae</taxon>
        <taxon>Georgenia</taxon>
    </lineage>
</organism>
<dbReference type="AlphaFoldDB" id="A0A3N4ZNQ1"/>